<evidence type="ECO:0000256" key="1">
    <source>
        <dbReference type="SAM" id="MobiDB-lite"/>
    </source>
</evidence>
<evidence type="ECO:0000313" key="2">
    <source>
        <dbReference type="EMBL" id="KAK9121724.1"/>
    </source>
</evidence>
<feature type="region of interest" description="Disordered" evidence="1">
    <location>
        <begin position="1"/>
        <end position="180"/>
    </location>
</feature>
<feature type="compositionally biased region" description="Basic and acidic residues" evidence="1">
    <location>
        <begin position="56"/>
        <end position="103"/>
    </location>
</feature>
<accession>A0AAP0IU07</accession>
<comment type="caution">
    <text evidence="2">The sequence shown here is derived from an EMBL/GenBank/DDBJ whole genome shotgun (WGS) entry which is preliminary data.</text>
</comment>
<evidence type="ECO:0000313" key="3">
    <source>
        <dbReference type="Proteomes" id="UP001420932"/>
    </source>
</evidence>
<organism evidence="2 3">
    <name type="scientific">Stephania yunnanensis</name>
    <dbReference type="NCBI Taxonomy" id="152371"/>
    <lineage>
        <taxon>Eukaryota</taxon>
        <taxon>Viridiplantae</taxon>
        <taxon>Streptophyta</taxon>
        <taxon>Embryophyta</taxon>
        <taxon>Tracheophyta</taxon>
        <taxon>Spermatophyta</taxon>
        <taxon>Magnoliopsida</taxon>
        <taxon>Ranunculales</taxon>
        <taxon>Menispermaceae</taxon>
        <taxon>Menispermoideae</taxon>
        <taxon>Cissampelideae</taxon>
        <taxon>Stephania</taxon>
    </lineage>
</organism>
<feature type="compositionally biased region" description="Acidic residues" evidence="1">
    <location>
        <begin position="114"/>
        <end position="123"/>
    </location>
</feature>
<dbReference type="Proteomes" id="UP001420932">
    <property type="component" value="Unassembled WGS sequence"/>
</dbReference>
<dbReference type="AlphaFoldDB" id="A0AAP0IU07"/>
<protein>
    <submittedName>
        <fullName evidence="2">Uncharacterized protein</fullName>
    </submittedName>
</protein>
<dbReference type="EMBL" id="JBBNAF010000008">
    <property type="protein sequence ID" value="KAK9121724.1"/>
    <property type="molecule type" value="Genomic_DNA"/>
</dbReference>
<proteinExistence type="predicted"/>
<reference evidence="2 3" key="1">
    <citation type="submission" date="2024-01" db="EMBL/GenBank/DDBJ databases">
        <title>Genome assemblies of Stephania.</title>
        <authorList>
            <person name="Yang L."/>
        </authorList>
    </citation>
    <scope>NUCLEOTIDE SEQUENCE [LARGE SCALE GENOMIC DNA]</scope>
    <source>
        <strain evidence="2">YNDBR</strain>
        <tissue evidence="2">Leaf</tissue>
    </source>
</reference>
<name>A0AAP0IU07_9MAGN</name>
<keyword evidence="3" id="KW-1185">Reference proteome</keyword>
<sequence>MWVAKGSIEGFDREGGGEGGGGGAEREGREVDSSEREEDGEGSAPDNGNGWRRERRSVQKERRAARRESKPAEEGRRSVQMRETRMGAERGGRVVGAKRKENGENLQLGVGSEEGFETGEEGEAVGAEEIAERSGEVAGAERGNWRKSLQVSSGGEDGVRTGRGGGRCRGGAWRAEAVGG</sequence>
<feature type="compositionally biased region" description="Basic and acidic residues" evidence="1">
    <location>
        <begin position="24"/>
        <end position="34"/>
    </location>
</feature>
<gene>
    <name evidence="2" type="ORF">Syun_019341</name>
</gene>